<dbReference type="EMBL" id="LAZR01041922">
    <property type="protein sequence ID" value="KKL10781.1"/>
    <property type="molecule type" value="Genomic_DNA"/>
</dbReference>
<gene>
    <name evidence="1" type="ORF">LCGC14_2552400</name>
</gene>
<name>A0A0F9CYT5_9ZZZZ</name>
<reference evidence="1" key="1">
    <citation type="journal article" date="2015" name="Nature">
        <title>Complex archaea that bridge the gap between prokaryotes and eukaryotes.</title>
        <authorList>
            <person name="Spang A."/>
            <person name="Saw J.H."/>
            <person name="Jorgensen S.L."/>
            <person name="Zaremba-Niedzwiedzka K."/>
            <person name="Martijn J."/>
            <person name="Lind A.E."/>
            <person name="van Eijk R."/>
            <person name="Schleper C."/>
            <person name="Guy L."/>
            <person name="Ettema T.J."/>
        </authorList>
    </citation>
    <scope>NUCLEOTIDE SEQUENCE</scope>
</reference>
<organism evidence="1">
    <name type="scientific">marine sediment metagenome</name>
    <dbReference type="NCBI Taxonomy" id="412755"/>
    <lineage>
        <taxon>unclassified sequences</taxon>
        <taxon>metagenomes</taxon>
        <taxon>ecological metagenomes</taxon>
    </lineage>
</organism>
<dbReference type="AlphaFoldDB" id="A0A0F9CYT5"/>
<accession>A0A0F9CYT5</accession>
<comment type="caution">
    <text evidence="1">The sequence shown here is derived from an EMBL/GenBank/DDBJ whole genome shotgun (WGS) entry which is preliminary data.</text>
</comment>
<protein>
    <submittedName>
        <fullName evidence="1">Uncharacterized protein</fullName>
    </submittedName>
</protein>
<sequence length="178" mass="19065">MTTLSTISGWATTAWNSFPNKSSIVNRTTDILNTTTGLVQNVTSYPMQDGLSNIQATFSPASFLTNLGKGASLLAEANPSYGWNMLDTQTTLMLTAVTLKAVSLFASCLKSTDKSKSNKLSLIANAGAYLAGSAMLLASYQYLQTSSCMKNSVPNNISSENNCTRDAIIQEAYRNCTK</sequence>
<proteinExistence type="predicted"/>
<evidence type="ECO:0000313" key="1">
    <source>
        <dbReference type="EMBL" id="KKL10781.1"/>
    </source>
</evidence>